<keyword evidence="2" id="KW-1185">Reference proteome</keyword>
<evidence type="ECO:0000313" key="2">
    <source>
        <dbReference type="Proteomes" id="UP001177021"/>
    </source>
</evidence>
<comment type="caution">
    <text evidence="1">The sequence shown here is derived from an EMBL/GenBank/DDBJ whole genome shotgun (WGS) entry which is preliminary data.</text>
</comment>
<accession>A0ACB0J304</accession>
<dbReference type="EMBL" id="CASHSV030000024">
    <property type="protein sequence ID" value="CAJ2638495.1"/>
    <property type="molecule type" value="Genomic_DNA"/>
</dbReference>
<reference evidence="1" key="1">
    <citation type="submission" date="2023-10" db="EMBL/GenBank/DDBJ databases">
        <authorList>
            <person name="Rodriguez Cubillos JULIANA M."/>
            <person name="De Vega J."/>
        </authorList>
    </citation>
    <scope>NUCLEOTIDE SEQUENCE</scope>
</reference>
<dbReference type="Proteomes" id="UP001177021">
    <property type="component" value="Unassembled WGS sequence"/>
</dbReference>
<gene>
    <name evidence="1" type="ORF">MILVUS5_LOCUS8691</name>
</gene>
<evidence type="ECO:0000313" key="1">
    <source>
        <dbReference type="EMBL" id="CAJ2638495.1"/>
    </source>
</evidence>
<organism evidence="1 2">
    <name type="scientific">Trifolium pratense</name>
    <name type="common">Red clover</name>
    <dbReference type="NCBI Taxonomy" id="57577"/>
    <lineage>
        <taxon>Eukaryota</taxon>
        <taxon>Viridiplantae</taxon>
        <taxon>Streptophyta</taxon>
        <taxon>Embryophyta</taxon>
        <taxon>Tracheophyta</taxon>
        <taxon>Spermatophyta</taxon>
        <taxon>Magnoliopsida</taxon>
        <taxon>eudicotyledons</taxon>
        <taxon>Gunneridae</taxon>
        <taxon>Pentapetalae</taxon>
        <taxon>rosids</taxon>
        <taxon>fabids</taxon>
        <taxon>Fabales</taxon>
        <taxon>Fabaceae</taxon>
        <taxon>Papilionoideae</taxon>
        <taxon>50 kb inversion clade</taxon>
        <taxon>NPAAA clade</taxon>
        <taxon>Hologalegina</taxon>
        <taxon>IRL clade</taxon>
        <taxon>Trifolieae</taxon>
        <taxon>Trifolium</taxon>
    </lineage>
</organism>
<proteinExistence type="predicted"/>
<sequence length="504" mass="55811">MSRKLLSSLLRSCTTHSTTSQCHAQTILQSLLPNVILQTDILLAYTKLGLMSHARKLFDKMPQRNMHSWNIMIASYTHSSMYFDAVTVFQAFKQCGSLPDHYTLPPLFKISIGIGQPCFGRMCHGLVVKLGYEEIVVVTNSVLEFYMKCGTVSQALSVFSNHNAHRDSVTWNLMISGFGKAGLYSDAVHCFREMLKHQSGYELDYMTLPSILSACGKEGDMLKVKEVHGFIVRNFGFHADAPIGNALIDNYGKCGSLKDSENVFKTVGCVNLVTWTTMISCYGMHGKGEESVFLFEKMMDEGFRPNAVTLTAILASCSHSGLLDQGKKIFSSMISDYGFEPTAEHYACMVDLLGRCGYLEEALRLLKRMKSSSVTGSMWGALLAGCVMHKNVEIGEVAAHQLFQLEPNNTSNYVALCGIYRSLGMARGVSTVRAKMRGLSLVKTPGCSWINIAGRAHKFYQGDLSHPLSHMIFQILYVISNTQLSTNDLGVGYLLHDDDTFVMA</sequence>
<name>A0ACB0J304_TRIPR</name>
<protein>
    <submittedName>
        <fullName evidence="1">Uncharacterized protein</fullName>
    </submittedName>
</protein>